<gene>
    <name evidence="2" type="ORF">TSAR_009102</name>
</gene>
<dbReference type="PROSITE" id="PS51885">
    <property type="entry name" value="NEPRILYSIN"/>
    <property type="match status" value="1"/>
</dbReference>
<dbReference type="OrthoDB" id="7613900at2759"/>
<protein>
    <submittedName>
        <fullName evidence="2">Uncharacterized protein</fullName>
    </submittedName>
</protein>
<dbReference type="STRING" id="543379.A0A232EYQ5"/>
<organism evidence="2 3">
    <name type="scientific">Trichomalopsis sarcophagae</name>
    <dbReference type="NCBI Taxonomy" id="543379"/>
    <lineage>
        <taxon>Eukaryota</taxon>
        <taxon>Metazoa</taxon>
        <taxon>Ecdysozoa</taxon>
        <taxon>Arthropoda</taxon>
        <taxon>Hexapoda</taxon>
        <taxon>Insecta</taxon>
        <taxon>Pterygota</taxon>
        <taxon>Neoptera</taxon>
        <taxon>Endopterygota</taxon>
        <taxon>Hymenoptera</taxon>
        <taxon>Apocrita</taxon>
        <taxon>Proctotrupomorpha</taxon>
        <taxon>Chalcidoidea</taxon>
        <taxon>Pteromalidae</taxon>
        <taxon>Pteromalinae</taxon>
        <taxon>Trichomalopsis</taxon>
    </lineage>
</organism>
<sequence length="103" mass="11491">MSISCQNVRFSMLKISVILISLIVLQQCDFSKAATLYKSQGPSESCQNVCTSLSCFQNAAFYREIMKPSLNPCDDFYQFVCGNFIDDVNIPKQANSINIFALA</sequence>
<accession>A0A232EYQ5</accession>
<dbReference type="EMBL" id="NNAY01001657">
    <property type="protein sequence ID" value="OXU23298.1"/>
    <property type="molecule type" value="Genomic_DNA"/>
</dbReference>
<dbReference type="Proteomes" id="UP000215335">
    <property type="component" value="Unassembled WGS sequence"/>
</dbReference>
<comment type="caution">
    <text evidence="2">The sequence shown here is derived from an EMBL/GenBank/DDBJ whole genome shotgun (WGS) entry which is preliminary data.</text>
</comment>
<evidence type="ECO:0000313" key="3">
    <source>
        <dbReference type="Proteomes" id="UP000215335"/>
    </source>
</evidence>
<keyword evidence="1" id="KW-0732">Signal</keyword>
<dbReference type="InterPro" id="IPR024079">
    <property type="entry name" value="MetalloPept_cat_dom_sf"/>
</dbReference>
<reference evidence="2 3" key="1">
    <citation type="journal article" date="2017" name="Curr. Biol.">
        <title>The Evolution of Venom by Co-option of Single-Copy Genes.</title>
        <authorList>
            <person name="Martinson E.O."/>
            <person name="Mrinalini"/>
            <person name="Kelkar Y.D."/>
            <person name="Chang C.H."/>
            <person name="Werren J.H."/>
        </authorList>
    </citation>
    <scope>NUCLEOTIDE SEQUENCE [LARGE SCALE GENOMIC DNA]</scope>
    <source>
        <strain evidence="2 3">Alberta</strain>
        <tissue evidence="2">Whole body</tissue>
    </source>
</reference>
<dbReference type="SUPFAM" id="SSF55486">
    <property type="entry name" value="Metalloproteases ('zincins'), catalytic domain"/>
    <property type="match status" value="1"/>
</dbReference>
<feature type="signal peptide" evidence="1">
    <location>
        <begin position="1"/>
        <end position="33"/>
    </location>
</feature>
<dbReference type="Gene3D" id="3.40.390.10">
    <property type="entry name" value="Collagenase (Catalytic Domain)"/>
    <property type="match status" value="1"/>
</dbReference>
<feature type="chain" id="PRO_5013122070" evidence="1">
    <location>
        <begin position="34"/>
        <end position="103"/>
    </location>
</feature>
<proteinExistence type="predicted"/>
<evidence type="ECO:0000256" key="1">
    <source>
        <dbReference type="SAM" id="SignalP"/>
    </source>
</evidence>
<dbReference type="InterPro" id="IPR000718">
    <property type="entry name" value="Peptidase_M13"/>
</dbReference>
<keyword evidence="3" id="KW-1185">Reference proteome</keyword>
<dbReference type="GO" id="GO:0006508">
    <property type="term" value="P:proteolysis"/>
    <property type="evidence" value="ECO:0007669"/>
    <property type="project" value="InterPro"/>
</dbReference>
<name>A0A232EYQ5_9HYME</name>
<dbReference type="AlphaFoldDB" id="A0A232EYQ5"/>
<evidence type="ECO:0000313" key="2">
    <source>
        <dbReference type="EMBL" id="OXU23298.1"/>
    </source>
</evidence>
<dbReference type="GO" id="GO:0004222">
    <property type="term" value="F:metalloendopeptidase activity"/>
    <property type="evidence" value="ECO:0007669"/>
    <property type="project" value="InterPro"/>
</dbReference>